<feature type="transmembrane region" description="Helical" evidence="7">
    <location>
        <begin position="178"/>
        <end position="196"/>
    </location>
</feature>
<dbReference type="PANTHER" id="PTHR33048:SF155">
    <property type="entry name" value="INTEGRAL MEMBRANE PROTEIN"/>
    <property type="match status" value="1"/>
</dbReference>
<comment type="subcellular location">
    <subcellularLocation>
        <location evidence="1">Membrane</location>
        <topology evidence="1">Multi-pass membrane protein</topology>
    </subcellularLocation>
</comment>
<gene>
    <name evidence="9" type="ORF">BDV25DRAFT_167779</name>
</gene>
<dbReference type="InterPro" id="IPR049326">
    <property type="entry name" value="Rhodopsin_dom_fungi"/>
</dbReference>
<evidence type="ECO:0000256" key="3">
    <source>
        <dbReference type="ARBA" id="ARBA00022989"/>
    </source>
</evidence>
<keyword evidence="3 7" id="KW-1133">Transmembrane helix</keyword>
<proteinExistence type="inferred from homology"/>
<dbReference type="InterPro" id="IPR052337">
    <property type="entry name" value="SAT4-like"/>
</dbReference>
<evidence type="ECO:0000259" key="8">
    <source>
        <dbReference type="Pfam" id="PF20684"/>
    </source>
</evidence>
<evidence type="ECO:0000256" key="1">
    <source>
        <dbReference type="ARBA" id="ARBA00004141"/>
    </source>
</evidence>
<evidence type="ECO:0000256" key="4">
    <source>
        <dbReference type="ARBA" id="ARBA00023136"/>
    </source>
</evidence>
<evidence type="ECO:0000256" key="5">
    <source>
        <dbReference type="ARBA" id="ARBA00038359"/>
    </source>
</evidence>
<feature type="transmembrane region" description="Helical" evidence="7">
    <location>
        <begin position="14"/>
        <end position="32"/>
    </location>
</feature>
<evidence type="ECO:0000256" key="6">
    <source>
        <dbReference type="SAM" id="MobiDB-lite"/>
    </source>
</evidence>
<dbReference type="Proteomes" id="UP000325780">
    <property type="component" value="Unassembled WGS sequence"/>
</dbReference>
<feature type="domain" description="Rhodopsin" evidence="8">
    <location>
        <begin position="28"/>
        <end position="267"/>
    </location>
</feature>
<evidence type="ECO:0000313" key="9">
    <source>
        <dbReference type="EMBL" id="KAE8154070.1"/>
    </source>
</evidence>
<evidence type="ECO:0000313" key="10">
    <source>
        <dbReference type="Proteomes" id="UP000325780"/>
    </source>
</evidence>
<protein>
    <recommendedName>
        <fullName evidence="8">Rhodopsin domain-containing protein</fullName>
    </recommendedName>
</protein>
<name>A0A5N6U691_ASPAV</name>
<accession>A0A5N6U691</accession>
<evidence type="ECO:0000256" key="7">
    <source>
        <dbReference type="SAM" id="Phobius"/>
    </source>
</evidence>
<dbReference type="PANTHER" id="PTHR33048">
    <property type="entry name" value="PTH11-LIKE INTEGRAL MEMBRANE PROTEIN (AFU_ORTHOLOGUE AFUA_5G11245)"/>
    <property type="match status" value="1"/>
</dbReference>
<sequence>MAQDADLGPSLMKGIWAAVAIATLIVILRVFAKVKIGQFRVDDVLMIIAVILAITSTIFLTLSINHGFGKNLATLPTEQMTAVLKYIAIEIPIVTISTTIARSAFVLYLLAILGSNKTFKYALWFMLVWQFSGNVVSAVLPLSICRNVNILWDPTVKTTCGDSDAVIKFAYYSNTVNSAVDLFLAIFPIPIFWSLNLKTRIKIGLIVLLSLGVVAMAASIVKTTKLDEVPGITNLGTAGAVELIRWGYVENSLIIITSSIPCIRPLVISSVKKFSSNNYSRSYEMRRPFTGNRKPGEYGNQTAQSRRKLTQDQHLETGSIERLDPYSRHAGFGSQASYGKSERGITKEVEMEVYASEDPGRVV</sequence>
<organism evidence="9 10">
    <name type="scientific">Aspergillus avenaceus</name>
    <dbReference type="NCBI Taxonomy" id="36643"/>
    <lineage>
        <taxon>Eukaryota</taxon>
        <taxon>Fungi</taxon>
        <taxon>Dikarya</taxon>
        <taxon>Ascomycota</taxon>
        <taxon>Pezizomycotina</taxon>
        <taxon>Eurotiomycetes</taxon>
        <taxon>Eurotiomycetidae</taxon>
        <taxon>Eurotiales</taxon>
        <taxon>Aspergillaceae</taxon>
        <taxon>Aspergillus</taxon>
        <taxon>Aspergillus subgen. Circumdati</taxon>
    </lineage>
</organism>
<feature type="compositionally biased region" description="Basic and acidic residues" evidence="6">
    <location>
        <begin position="309"/>
        <end position="327"/>
    </location>
</feature>
<dbReference type="Pfam" id="PF20684">
    <property type="entry name" value="Fung_rhodopsin"/>
    <property type="match status" value="1"/>
</dbReference>
<comment type="similarity">
    <text evidence="5">Belongs to the SAT4 family.</text>
</comment>
<dbReference type="GO" id="GO:0016020">
    <property type="term" value="C:membrane"/>
    <property type="evidence" value="ECO:0007669"/>
    <property type="project" value="UniProtKB-SubCell"/>
</dbReference>
<keyword evidence="4 7" id="KW-0472">Membrane</keyword>
<dbReference type="AlphaFoldDB" id="A0A5N6U691"/>
<feature type="transmembrane region" description="Helical" evidence="7">
    <location>
        <begin position="203"/>
        <end position="221"/>
    </location>
</feature>
<dbReference type="OrthoDB" id="5429740at2759"/>
<keyword evidence="10" id="KW-1185">Reference proteome</keyword>
<feature type="transmembrane region" description="Helical" evidence="7">
    <location>
        <begin position="122"/>
        <end position="144"/>
    </location>
</feature>
<feature type="transmembrane region" description="Helical" evidence="7">
    <location>
        <begin position="84"/>
        <end position="110"/>
    </location>
</feature>
<reference evidence="9 10" key="1">
    <citation type="submission" date="2019-04" db="EMBL/GenBank/DDBJ databases">
        <title>Friends and foes A comparative genomics study of 23 Aspergillus species from section Flavi.</title>
        <authorList>
            <consortium name="DOE Joint Genome Institute"/>
            <person name="Kjaerbolling I."/>
            <person name="Vesth T."/>
            <person name="Frisvad J.C."/>
            <person name="Nybo J.L."/>
            <person name="Theobald S."/>
            <person name="Kildgaard S."/>
            <person name="Isbrandt T."/>
            <person name="Kuo A."/>
            <person name="Sato A."/>
            <person name="Lyhne E.K."/>
            <person name="Kogle M.E."/>
            <person name="Wiebenga A."/>
            <person name="Kun R.S."/>
            <person name="Lubbers R.J."/>
            <person name="Makela M.R."/>
            <person name="Barry K."/>
            <person name="Chovatia M."/>
            <person name="Clum A."/>
            <person name="Daum C."/>
            <person name="Haridas S."/>
            <person name="He G."/>
            <person name="LaButti K."/>
            <person name="Lipzen A."/>
            <person name="Mondo S."/>
            <person name="Riley R."/>
            <person name="Salamov A."/>
            <person name="Simmons B.A."/>
            <person name="Magnuson J.K."/>
            <person name="Henrissat B."/>
            <person name="Mortensen U.H."/>
            <person name="Larsen T.O."/>
            <person name="Devries R.P."/>
            <person name="Grigoriev I.V."/>
            <person name="Machida M."/>
            <person name="Baker S.E."/>
            <person name="Andersen M.R."/>
        </authorList>
    </citation>
    <scope>NUCLEOTIDE SEQUENCE [LARGE SCALE GENOMIC DNA]</scope>
    <source>
        <strain evidence="9 10">IBT 18842</strain>
    </source>
</reference>
<dbReference type="EMBL" id="ML742032">
    <property type="protein sequence ID" value="KAE8154070.1"/>
    <property type="molecule type" value="Genomic_DNA"/>
</dbReference>
<evidence type="ECO:0000256" key="2">
    <source>
        <dbReference type="ARBA" id="ARBA00022692"/>
    </source>
</evidence>
<feature type="transmembrane region" description="Helical" evidence="7">
    <location>
        <begin position="44"/>
        <end position="64"/>
    </location>
</feature>
<feature type="region of interest" description="Disordered" evidence="6">
    <location>
        <begin position="286"/>
        <end position="343"/>
    </location>
</feature>
<keyword evidence="2 7" id="KW-0812">Transmembrane</keyword>